<dbReference type="Pfam" id="PF18436">
    <property type="entry name" value="HECW1_helix"/>
    <property type="match status" value="1"/>
</dbReference>
<dbReference type="SMART" id="SM00119">
    <property type="entry name" value="HECTc"/>
    <property type="match status" value="1"/>
</dbReference>
<evidence type="ECO:0000313" key="12">
    <source>
        <dbReference type="Proteomes" id="UP000095284"/>
    </source>
</evidence>
<reference evidence="14" key="1">
    <citation type="submission" date="2016-11" db="UniProtKB">
        <authorList>
            <consortium name="WormBaseParasite"/>
        </authorList>
    </citation>
    <scope>IDENTIFICATION</scope>
</reference>
<comment type="pathway">
    <text evidence="2">Protein modification; protein ubiquitination.</text>
</comment>
<dbReference type="GO" id="GO:0016567">
    <property type="term" value="P:protein ubiquitination"/>
    <property type="evidence" value="ECO:0007669"/>
    <property type="project" value="UniProtKB-UniPathway"/>
</dbReference>
<sequence length="947" mass="109666">MNTSSVIFEIADTLRHPDPHKEGIFLCFNQLFLPCLLSSRVVKVSWYFSGGTSLVDWIGLYRIEENNPLNYIDYKSFGVCGFSKGQVEWKITWDHMEENDNHSKINFRYFSGISGTVRATSEDVLVYKDAHVVVKAIVCENLDYKNKELLVKIEYSTGCSYTTDVSKQPIWMDLNFCFPSDRSKELTITLKEKRKCNSKVIGEANISIANIIHSNNKIISASLRPANGYTLMNTTIRIHCGFEPAQRKSVQDTMQLLQELDSEDILDLPSSSNNNFSPKAMERSLYSMESNKSSNQNTRSSSFLPKGWEVRVDRHNRLIYVDHNQKKTTWNPPVLLEREIEENANIPIKSNRRTVMNMPKISKQDLPIAVKFIQSFDFHNNLYKKPEALELYNQSPYLRYLLQKLRRNKAEFRELDTNKELMRFLNIFADTTQPLPNGWEIAVRKEDSQRFFVDHNNKTIGLLDPRLPISNPQQIRTKIRSRSEPPKQNNAIGHDVTLLALDINRKSKELKALVKTMMPEVSSKVCKQLDYIRVRGDLGLLQYANDIDFIKALSLMEKAEISEAKTNFELKSEYFYQSLQRAGYAQGPGKIRFKLRRNNLLNDAFDKILAVDELYLKRYKMMVSFDDEDGLDYGGPSRELFFLLSKEIFNPYYGLFEYSSTDSYTLQISPMSKLVDNYIQWMNLAGKIIGLALIHHCMVDTFFTTPFYKIILGIPYTLEDLKDTDREFYQSLNWIKKNKTDPELDMTFTATKEVAGRIGEVELITGGKDLLVTDANKDQFISLMLKWKLEKNVEEQLKSFLNGLFSVVDREFLRIFDPNELSYILSGSVEIDLNDWRKNTEYKGGFSDSHPVIRWFWQFVYEMTNSERLKLLQFVTGTTTIPHEGFKALRGSDGLKKFTIDRWGDTTSLPRAHTCFNRLDLPCYTTFTILKEKLQTAMTESVSYAIE</sequence>
<dbReference type="Proteomes" id="UP000095284">
    <property type="component" value="Unplaced"/>
</dbReference>
<dbReference type="InterPro" id="IPR001202">
    <property type="entry name" value="WW_dom"/>
</dbReference>
<evidence type="ECO:0000256" key="5">
    <source>
        <dbReference type="ARBA" id="ARBA00022737"/>
    </source>
</evidence>
<dbReference type="OrthoDB" id="5987976at2759"/>
<dbReference type="eggNOG" id="KOG0940">
    <property type="taxonomic scope" value="Eukaryota"/>
</dbReference>
<dbReference type="AlphaFoldDB" id="A0A1I7SST2"/>
<dbReference type="EC" id="2.3.2.26" evidence="3"/>
<dbReference type="Pfam" id="PF00397">
    <property type="entry name" value="WW"/>
    <property type="match status" value="1"/>
</dbReference>
<dbReference type="InterPro" id="IPR050409">
    <property type="entry name" value="E3_ubiq-protein_ligase"/>
</dbReference>
<dbReference type="PROSITE" id="PS50237">
    <property type="entry name" value="HECT"/>
    <property type="match status" value="1"/>
</dbReference>
<dbReference type="EMBL" id="CAJFDI010000003">
    <property type="protein sequence ID" value="CAD5221913.1"/>
    <property type="molecule type" value="Genomic_DNA"/>
</dbReference>
<dbReference type="Pfam" id="PF00632">
    <property type="entry name" value="HECT"/>
    <property type="match status" value="1"/>
</dbReference>
<dbReference type="EMBL" id="CAJFCV020000003">
    <property type="protein sequence ID" value="CAG9108890.1"/>
    <property type="molecule type" value="Genomic_DNA"/>
</dbReference>
<dbReference type="Proteomes" id="UP000659654">
    <property type="component" value="Unassembled WGS sequence"/>
</dbReference>
<evidence type="ECO:0000313" key="11">
    <source>
        <dbReference type="EMBL" id="CAG9108890.1"/>
    </source>
</evidence>
<gene>
    <name evidence="10" type="ORF">BXYJ_LOCUS6915</name>
</gene>
<feature type="domain" description="WW" evidence="8">
    <location>
        <begin position="302"/>
        <end position="335"/>
    </location>
</feature>
<dbReference type="InterPro" id="IPR032348">
    <property type="entry name" value="HECW_N"/>
</dbReference>
<evidence type="ECO:0000256" key="2">
    <source>
        <dbReference type="ARBA" id="ARBA00004906"/>
    </source>
</evidence>
<dbReference type="CDD" id="cd00078">
    <property type="entry name" value="HECTc"/>
    <property type="match status" value="1"/>
</dbReference>
<protein>
    <recommendedName>
        <fullName evidence="3">HECT-type E3 ubiquitin transferase</fullName>
        <ecNumber evidence="3">2.3.2.26</ecNumber>
    </recommendedName>
</protein>
<evidence type="ECO:0000256" key="1">
    <source>
        <dbReference type="ARBA" id="ARBA00000885"/>
    </source>
</evidence>
<dbReference type="InterPro" id="IPR000569">
    <property type="entry name" value="HECT_dom"/>
</dbReference>
<keyword evidence="5" id="KW-0677">Repeat</keyword>
<evidence type="ECO:0000313" key="10">
    <source>
        <dbReference type="EMBL" id="CAD5221913.1"/>
    </source>
</evidence>
<dbReference type="Gene3D" id="2.20.70.10">
    <property type="match status" value="2"/>
</dbReference>
<dbReference type="GO" id="GO:0005737">
    <property type="term" value="C:cytoplasm"/>
    <property type="evidence" value="ECO:0007669"/>
    <property type="project" value="UniProtKB-ARBA"/>
</dbReference>
<feature type="active site" description="Glycyl thioester intermediate" evidence="7">
    <location>
        <position position="915"/>
    </location>
</feature>
<dbReference type="SMR" id="A0A1I7SST2"/>
<evidence type="ECO:0000256" key="3">
    <source>
        <dbReference type="ARBA" id="ARBA00012485"/>
    </source>
</evidence>
<dbReference type="UniPathway" id="UPA00143"/>
<dbReference type="PANTHER" id="PTHR11254:SF320">
    <property type="entry name" value="HECT-TYPE E3 UBIQUITIN TRANSFERASE"/>
    <property type="match status" value="1"/>
</dbReference>
<evidence type="ECO:0000313" key="14">
    <source>
        <dbReference type="WBParaSite" id="BXY_1610000.1"/>
    </source>
</evidence>
<dbReference type="GO" id="GO:0006511">
    <property type="term" value="P:ubiquitin-dependent protein catabolic process"/>
    <property type="evidence" value="ECO:0007669"/>
    <property type="project" value="TreeGrafter"/>
</dbReference>
<accession>A0A1I7SST2</accession>
<dbReference type="CDD" id="cd00201">
    <property type="entry name" value="WW"/>
    <property type="match status" value="1"/>
</dbReference>
<proteinExistence type="predicted"/>
<dbReference type="PANTHER" id="PTHR11254">
    <property type="entry name" value="HECT DOMAIN UBIQUITIN-PROTEIN LIGASE"/>
    <property type="match status" value="1"/>
</dbReference>
<dbReference type="SUPFAM" id="SSF56204">
    <property type="entry name" value="Hect, E3 ligase catalytic domain"/>
    <property type="match status" value="1"/>
</dbReference>
<dbReference type="FunFam" id="3.30.2410.10:FF:000001">
    <property type="entry name" value="E3 ubiquitin-protein ligase NEDD4-like"/>
    <property type="match status" value="1"/>
</dbReference>
<dbReference type="InterPro" id="IPR036020">
    <property type="entry name" value="WW_dom_sf"/>
</dbReference>
<dbReference type="SMART" id="SM00456">
    <property type="entry name" value="WW"/>
    <property type="match status" value="2"/>
</dbReference>
<dbReference type="Gene3D" id="2.60.40.2840">
    <property type="match status" value="1"/>
</dbReference>
<evidence type="ECO:0000313" key="13">
    <source>
        <dbReference type="Proteomes" id="UP000659654"/>
    </source>
</evidence>
<feature type="domain" description="HECT" evidence="9">
    <location>
        <begin position="612"/>
        <end position="947"/>
    </location>
</feature>
<dbReference type="Proteomes" id="UP000582659">
    <property type="component" value="Unassembled WGS sequence"/>
</dbReference>
<keyword evidence="4" id="KW-0808">Transferase</keyword>
<evidence type="ECO:0000256" key="7">
    <source>
        <dbReference type="PROSITE-ProRule" id="PRU00104"/>
    </source>
</evidence>
<dbReference type="GO" id="GO:0048814">
    <property type="term" value="P:regulation of dendrite morphogenesis"/>
    <property type="evidence" value="ECO:0007669"/>
    <property type="project" value="TreeGrafter"/>
</dbReference>
<feature type="domain" description="WW" evidence="8">
    <location>
        <begin position="433"/>
        <end position="467"/>
    </location>
</feature>
<evidence type="ECO:0000256" key="6">
    <source>
        <dbReference type="ARBA" id="ARBA00022786"/>
    </source>
</evidence>
<evidence type="ECO:0000256" key="4">
    <source>
        <dbReference type="ARBA" id="ARBA00022679"/>
    </source>
</evidence>
<dbReference type="PROSITE" id="PS50020">
    <property type="entry name" value="WW_DOMAIN_2"/>
    <property type="match status" value="2"/>
</dbReference>
<dbReference type="GO" id="GO:0061630">
    <property type="term" value="F:ubiquitin protein ligase activity"/>
    <property type="evidence" value="ECO:0007669"/>
    <property type="project" value="UniProtKB-EC"/>
</dbReference>
<dbReference type="InterPro" id="IPR040524">
    <property type="entry name" value="HECW1_helix"/>
</dbReference>
<dbReference type="SUPFAM" id="SSF51045">
    <property type="entry name" value="WW domain"/>
    <property type="match status" value="2"/>
</dbReference>
<dbReference type="InterPro" id="IPR035983">
    <property type="entry name" value="Hect_E3_ubiquitin_ligase"/>
</dbReference>
<dbReference type="WBParaSite" id="BXY_1610000.1">
    <property type="protein sequence ID" value="BXY_1610000.1"/>
    <property type="gene ID" value="BXY_1610000"/>
</dbReference>
<comment type="catalytic activity">
    <reaction evidence="1">
        <text>S-ubiquitinyl-[E2 ubiquitin-conjugating enzyme]-L-cysteine + [acceptor protein]-L-lysine = [E2 ubiquitin-conjugating enzyme]-L-cysteine + N(6)-ubiquitinyl-[acceptor protein]-L-lysine.</text>
        <dbReference type="EC" id="2.3.2.26"/>
    </reaction>
</comment>
<keyword evidence="13" id="KW-1185">Reference proteome</keyword>
<dbReference type="Gene3D" id="3.30.2410.10">
    <property type="entry name" value="Hect, E3 ligase catalytic domain"/>
    <property type="match status" value="1"/>
</dbReference>
<evidence type="ECO:0000259" key="9">
    <source>
        <dbReference type="PROSITE" id="PS50237"/>
    </source>
</evidence>
<dbReference type="FunFam" id="3.90.1750.10:FF:000079">
    <property type="entry name" value="E3 ubiquitin-protein ligase"/>
    <property type="match status" value="1"/>
</dbReference>
<keyword evidence="6 7" id="KW-0833">Ubl conjugation pathway</keyword>
<dbReference type="Gene3D" id="3.90.1750.10">
    <property type="entry name" value="Hect, E3 ligase catalytic domains"/>
    <property type="match status" value="1"/>
</dbReference>
<dbReference type="Pfam" id="PF16562">
    <property type="entry name" value="HECW_N"/>
    <property type="match status" value="1"/>
</dbReference>
<dbReference type="Gene3D" id="3.30.2160.10">
    <property type="entry name" value="Hect, E3 ligase catalytic domain"/>
    <property type="match status" value="1"/>
</dbReference>
<name>A0A1I7SST2_BURXY</name>
<reference evidence="11" key="2">
    <citation type="submission" date="2020-08" db="EMBL/GenBank/DDBJ databases">
        <authorList>
            <person name="Kikuchi T."/>
        </authorList>
    </citation>
    <scope>NUCLEOTIDE SEQUENCE</scope>
    <source>
        <strain evidence="10">Ka4C1</strain>
    </source>
</reference>
<organism evidence="12 14">
    <name type="scientific">Bursaphelenchus xylophilus</name>
    <name type="common">Pinewood nematode worm</name>
    <name type="synonym">Aphelenchoides xylophilus</name>
    <dbReference type="NCBI Taxonomy" id="6326"/>
    <lineage>
        <taxon>Eukaryota</taxon>
        <taxon>Metazoa</taxon>
        <taxon>Ecdysozoa</taxon>
        <taxon>Nematoda</taxon>
        <taxon>Chromadorea</taxon>
        <taxon>Rhabditida</taxon>
        <taxon>Tylenchina</taxon>
        <taxon>Tylenchomorpha</taxon>
        <taxon>Aphelenchoidea</taxon>
        <taxon>Aphelenchoididae</taxon>
        <taxon>Bursaphelenchus</taxon>
    </lineage>
</organism>
<evidence type="ECO:0000259" key="8">
    <source>
        <dbReference type="PROSITE" id="PS50020"/>
    </source>
</evidence>